<dbReference type="InterPro" id="IPR050090">
    <property type="entry name" value="Tyrosine_recombinase_XerCD"/>
</dbReference>
<dbReference type="SUPFAM" id="SSF56349">
    <property type="entry name" value="DNA breaking-rejoining enzymes"/>
    <property type="match status" value="1"/>
</dbReference>
<evidence type="ECO:0000256" key="6">
    <source>
        <dbReference type="ARBA" id="ARBA00023125"/>
    </source>
</evidence>
<dbReference type="InterPro" id="IPR002104">
    <property type="entry name" value="Integrase_catalytic"/>
</dbReference>
<evidence type="ECO:0000256" key="5">
    <source>
        <dbReference type="ARBA" id="ARBA00022908"/>
    </source>
</evidence>
<evidence type="ECO:0000256" key="4">
    <source>
        <dbReference type="ARBA" id="ARBA00022829"/>
    </source>
</evidence>
<evidence type="ECO:0000256" key="3">
    <source>
        <dbReference type="ARBA" id="ARBA00022618"/>
    </source>
</evidence>
<accession>A0ABV6Z613</accession>
<dbReference type="Gene3D" id="1.10.443.10">
    <property type="entry name" value="Intergrase catalytic core"/>
    <property type="match status" value="1"/>
</dbReference>
<dbReference type="InterPro" id="IPR010998">
    <property type="entry name" value="Integrase_recombinase_N"/>
</dbReference>
<dbReference type="InterPro" id="IPR011010">
    <property type="entry name" value="DNA_brk_join_enz"/>
</dbReference>
<keyword evidence="2" id="KW-0963">Cytoplasm</keyword>
<dbReference type="PROSITE" id="PS51898">
    <property type="entry name" value="TYR_RECOMBINASE"/>
    <property type="match status" value="1"/>
</dbReference>
<evidence type="ECO:0000256" key="7">
    <source>
        <dbReference type="ARBA" id="ARBA00023172"/>
    </source>
</evidence>
<dbReference type="EMBL" id="JBHPBY010000631">
    <property type="protein sequence ID" value="MFC1853874.1"/>
    <property type="molecule type" value="Genomic_DNA"/>
</dbReference>
<dbReference type="PANTHER" id="PTHR30349">
    <property type="entry name" value="PHAGE INTEGRASE-RELATED"/>
    <property type="match status" value="1"/>
</dbReference>
<evidence type="ECO:0000313" key="12">
    <source>
        <dbReference type="EMBL" id="MFC1853874.1"/>
    </source>
</evidence>
<feature type="domain" description="Core-binding (CB)" evidence="11">
    <location>
        <begin position="4"/>
        <end position="96"/>
    </location>
</feature>
<dbReference type="NCBIfam" id="NF002331">
    <property type="entry name" value="PRK01287.1"/>
    <property type="match status" value="1"/>
</dbReference>
<keyword evidence="5" id="KW-0229">DNA integration</keyword>
<comment type="subcellular location">
    <subcellularLocation>
        <location evidence="1">Cytoplasm</location>
    </subcellularLocation>
</comment>
<dbReference type="InterPro" id="IPR013762">
    <property type="entry name" value="Integrase-like_cat_sf"/>
</dbReference>
<evidence type="ECO:0000256" key="1">
    <source>
        <dbReference type="ARBA" id="ARBA00004496"/>
    </source>
</evidence>
<dbReference type="Proteomes" id="UP001594351">
    <property type="component" value="Unassembled WGS sequence"/>
</dbReference>
<name>A0ABV6Z613_UNCC1</name>
<dbReference type="InterPro" id="IPR004107">
    <property type="entry name" value="Integrase_SAM-like_N"/>
</dbReference>
<keyword evidence="8" id="KW-0131">Cell cycle</keyword>
<dbReference type="Gene3D" id="1.10.150.130">
    <property type="match status" value="1"/>
</dbReference>
<keyword evidence="7" id="KW-0233">DNA recombination</keyword>
<reference evidence="12 13" key="1">
    <citation type="submission" date="2024-09" db="EMBL/GenBank/DDBJ databases">
        <title>Laminarin stimulates single cell rates of sulfate reduction while oxygen inhibits transcriptomic activity in coastal marine sediment.</title>
        <authorList>
            <person name="Lindsay M."/>
            <person name="Orcutt B."/>
            <person name="Emerson D."/>
            <person name="Stepanauskas R."/>
            <person name="D'Angelo T."/>
        </authorList>
    </citation>
    <scope>NUCLEOTIDE SEQUENCE [LARGE SCALE GENOMIC DNA]</scope>
    <source>
        <strain evidence="12">SAG AM-311-K15</strain>
    </source>
</reference>
<keyword evidence="13" id="KW-1185">Reference proteome</keyword>
<dbReference type="Pfam" id="PF13495">
    <property type="entry name" value="Phage_int_SAM_4"/>
    <property type="match status" value="1"/>
</dbReference>
<dbReference type="PROSITE" id="PS51900">
    <property type="entry name" value="CB"/>
    <property type="match status" value="1"/>
</dbReference>
<keyword evidence="3" id="KW-0132">Cell division</keyword>
<evidence type="ECO:0000256" key="8">
    <source>
        <dbReference type="ARBA" id="ARBA00023306"/>
    </source>
</evidence>
<evidence type="ECO:0000313" key="13">
    <source>
        <dbReference type="Proteomes" id="UP001594351"/>
    </source>
</evidence>
<keyword evidence="4" id="KW-0159">Chromosome partition</keyword>
<keyword evidence="6 9" id="KW-0238">DNA-binding</keyword>
<feature type="domain" description="Tyr recombinase" evidence="10">
    <location>
        <begin position="118"/>
        <end position="302"/>
    </location>
</feature>
<protein>
    <submittedName>
        <fullName evidence="12">Site-specific tyrosine recombinase XerC</fullName>
    </submittedName>
</protein>
<proteinExistence type="predicted"/>
<dbReference type="Pfam" id="PF00589">
    <property type="entry name" value="Phage_integrase"/>
    <property type="match status" value="1"/>
</dbReference>
<evidence type="ECO:0000259" key="10">
    <source>
        <dbReference type="PROSITE" id="PS51898"/>
    </source>
</evidence>
<organism evidence="12 13">
    <name type="scientific">candidate division CSSED10-310 bacterium</name>
    <dbReference type="NCBI Taxonomy" id="2855610"/>
    <lineage>
        <taxon>Bacteria</taxon>
        <taxon>Bacteria division CSSED10-310</taxon>
    </lineage>
</organism>
<evidence type="ECO:0000259" key="11">
    <source>
        <dbReference type="PROSITE" id="PS51900"/>
    </source>
</evidence>
<gene>
    <name evidence="12" type="primary">xerC</name>
    <name evidence="12" type="ORF">ACFL27_27125</name>
</gene>
<evidence type="ECO:0000256" key="9">
    <source>
        <dbReference type="PROSITE-ProRule" id="PRU01248"/>
    </source>
</evidence>
<dbReference type="PANTHER" id="PTHR30349:SF77">
    <property type="entry name" value="TYROSINE RECOMBINASE XERC"/>
    <property type="match status" value="1"/>
</dbReference>
<dbReference type="InterPro" id="IPR044068">
    <property type="entry name" value="CB"/>
</dbReference>
<evidence type="ECO:0000256" key="2">
    <source>
        <dbReference type="ARBA" id="ARBA00022490"/>
    </source>
</evidence>
<comment type="caution">
    <text evidence="12">The sequence shown here is derived from an EMBL/GenBank/DDBJ whole genome shotgun (WGS) entry which is preliminary data.</text>
</comment>
<sequence length="320" mass="37643">MHPDSLAAIAEEYYEWMQVTNYSERTIQNCRRNLGYFFTWCEERGLLRPADVTKPIVERYQRHLFYYRQQRTGQPLTPGSQQVRLTAIRTFFKWLARKNYVLYNPAGDLYMPRAEHRLPHQSLTLAEVERVLSQPDLKTNTGIRDRAILETFYSTGIRRLELIKLTVYNVDLERETLFICQGKGKKDRMLPIGTRALDWIEQYLYDIRPQYVVPPDQGCLFLTRWGGPFSINTLSYMVKRHLQNANINKQGSCHLFRHTMATLMLENGADIRYIQQMLGHAAIESTKVYTQVSIRTLKAVHSQTHPASYKPRSKRKSKYR</sequence>